<accession>A0A3B8N5X4</accession>
<evidence type="ECO:0000313" key="3">
    <source>
        <dbReference type="Proteomes" id="UP000257240"/>
    </source>
</evidence>
<keyword evidence="1" id="KW-0732">Signal</keyword>
<evidence type="ECO:0000313" key="2">
    <source>
        <dbReference type="EMBL" id="HAA83658.1"/>
    </source>
</evidence>
<proteinExistence type="predicted"/>
<name>A0A3B8N5X4_9BACT</name>
<reference evidence="2 3" key="1">
    <citation type="journal article" date="2018" name="Nat. Biotechnol.">
        <title>A standardized bacterial taxonomy based on genome phylogeny substantially revises the tree of life.</title>
        <authorList>
            <person name="Parks D.H."/>
            <person name="Chuvochina M."/>
            <person name="Waite D.W."/>
            <person name="Rinke C."/>
            <person name="Skarshewski A."/>
            <person name="Chaumeil P.A."/>
            <person name="Hugenholtz P."/>
        </authorList>
    </citation>
    <scope>NUCLEOTIDE SEQUENCE [LARGE SCALE GENOMIC DNA]</scope>
    <source>
        <strain evidence="2">UBA12529</strain>
    </source>
</reference>
<sequence length="186" mass="21202">MRNCDRILGLIKALLLFLFATPLLASNDPSPLGLTLGKATISDLKNKYSAVKKGINAYSNGEMYEIDTSKTDVEGLNSATAIFDERGLLVAVIMKFPKGKFGEHYYYWDKVFKSLRGKYKLVKSRVPFVGDRYAEFISGNSIIILDAPHLSFTMTLIYAKKDFWNKVLQTEQKEQQRKRKTMEQNL</sequence>
<comment type="caution">
    <text evidence="2">The sequence shown here is derived from an EMBL/GenBank/DDBJ whole genome shotgun (WGS) entry which is preliminary data.</text>
</comment>
<dbReference type="Proteomes" id="UP000257240">
    <property type="component" value="Unassembled WGS sequence"/>
</dbReference>
<protein>
    <submittedName>
        <fullName evidence="2">Uncharacterized protein</fullName>
    </submittedName>
</protein>
<dbReference type="RefSeq" id="WP_273018872.1">
    <property type="nucleotide sequence ID" value="NZ_DAINLL010000027.1"/>
</dbReference>
<gene>
    <name evidence="2" type="ORF">DCE01_02555</name>
</gene>
<feature type="chain" id="PRO_5017785953" evidence="1">
    <location>
        <begin position="26"/>
        <end position="186"/>
    </location>
</feature>
<organism evidence="2 3">
    <name type="scientific">Thermodesulfobacterium commune</name>
    <dbReference type="NCBI Taxonomy" id="1741"/>
    <lineage>
        <taxon>Bacteria</taxon>
        <taxon>Pseudomonadati</taxon>
        <taxon>Thermodesulfobacteriota</taxon>
        <taxon>Thermodesulfobacteria</taxon>
        <taxon>Thermodesulfobacteriales</taxon>
        <taxon>Thermodesulfobacteriaceae</taxon>
        <taxon>Thermodesulfobacterium</taxon>
    </lineage>
</organism>
<feature type="signal peptide" evidence="1">
    <location>
        <begin position="1"/>
        <end position="25"/>
    </location>
</feature>
<dbReference type="EMBL" id="DLVE01000031">
    <property type="protein sequence ID" value="HAA83658.1"/>
    <property type="molecule type" value="Genomic_DNA"/>
</dbReference>
<evidence type="ECO:0000256" key="1">
    <source>
        <dbReference type="SAM" id="SignalP"/>
    </source>
</evidence>
<dbReference type="AlphaFoldDB" id="A0A3B8N5X4"/>